<comment type="caution">
    <text evidence="2">The sequence shown here is derived from an EMBL/GenBank/DDBJ whole genome shotgun (WGS) entry which is preliminary data.</text>
</comment>
<feature type="transmembrane region" description="Helical" evidence="1">
    <location>
        <begin position="46"/>
        <end position="63"/>
    </location>
</feature>
<accession>A0A369MHF6</accession>
<feature type="transmembrane region" description="Helical" evidence="1">
    <location>
        <begin position="20"/>
        <end position="40"/>
    </location>
</feature>
<reference evidence="2 3" key="1">
    <citation type="journal article" date="2018" name="Elife">
        <title>Discovery and characterization of a prevalent human gut bacterial enzyme sufficient for the inactivation of a family of plant toxins.</title>
        <authorList>
            <person name="Koppel N."/>
            <person name="Bisanz J.E."/>
            <person name="Pandelia M.E."/>
            <person name="Turnbaugh P.J."/>
            <person name="Balskus E.P."/>
        </authorList>
    </citation>
    <scope>NUCLEOTIDE SEQUENCE [LARGE SCALE GENOMIC DNA]</scope>
    <source>
        <strain evidence="2 3">W1 BHI 6</strain>
    </source>
</reference>
<evidence type="ECO:0000313" key="3">
    <source>
        <dbReference type="Proteomes" id="UP000253970"/>
    </source>
</evidence>
<keyword evidence="1" id="KW-0472">Membrane</keyword>
<feature type="transmembrane region" description="Helical" evidence="1">
    <location>
        <begin position="198"/>
        <end position="222"/>
    </location>
</feature>
<keyword evidence="1" id="KW-1133">Transmembrane helix</keyword>
<evidence type="ECO:0000313" key="2">
    <source>
        <dbReference type="EMBL" id="RDB70034.1"/>
    </source>
</evidence>
<proteinExistence type="predicted"/>
<feature type="transmembrane region" description="Helical" evidence="1">
    <location>
        <begin position="160"/>
        <end position="178"/>
    </location>
</feature>
<dbReference type="AlphaFoldDB" id="A0A369MHF6"/>
<feature type="transmembrane region" description="Helical" evidence="1">
    <location>
        <begin position="129"/>
        <end position="148"/>
    </location>
</feature>
<dbReference type="PANTHER" id="PTHR41309:SF2">
    <property type="entry name" value="MEMBRANE PROTEIN"/>
    <property type="match status" value="1"/>
</dbReference>
<dbReference type="RefSeq" id="WP_114533926.1">
    <property type="nucleotide sequence ID" value="NZ_JADNER010000012.1"/>
</dbReference>
<gene>
    <name evidence="2" type="ORF">C1875_08585</name>
</gene>
<keyword evidence="1" id="KW-0812">Transmembrane</keyword>
<dbReference type="Proteomes" id="UP000253970">
    <property type="component" value="Unassembled WGS sequence"/>
</dbReference>
<dbReference type="EMBL" id="PPTU01000011">
    <property type="protein sequence ID" value="RDB70034.1"/>
    <property type="molecule type" value="Genomic_DNA"/>
</dbReference>
<feature type="transmembrane region" description="Helical" evidence="1">
    <location>
        <begin position="84"/>
        <end position="109"/>
    </location>
</feature>
<dbReference type="InterPro" id="IPR025699">
    <property type="entry name" value="ABC2_memb-like"/>
</dbReference>
<evidence type="ECO:0000256" key="1">
    <source>
        <dbReference type="SAM" id="Phobius"/>
    </source>
</evidence>
<dbReference type="Pfam" id="PF13346">
    <property type="entry name" value="ABC2_membrane_5"/>
    <property type="match status" value="1"/>
</dbReference>
<dbReference type="PANTHER" id="PTHR41309">
    <property type="entry name" value="MEMBRANE PROTEIN-RELATED"/>
    <property type="match status" value="1"/>
</dbReference>
<protein>
    <submittedName>
        <fullName evidence="2">ABC-2 transporter permease</fullName>
    </submittedName>
</protein>
<organism evidence="2 3">
    <name type="scientific">Eggerthella lenta</name>
    <name type="common">Eubacterium lentum</name>
    <dbReference type="NCBI Taxonomy" id="84112"/>
    <lineage>
        <taxon>Bacteria</taxon>
        <taxon>Bacillati</taxon>
        <taxon>Actinomycetota</taxon>
        <taxon>Coriobacteriia</taxon>
        <taxon>Eggerthellales</taxon>
        <taxon>Eggerthellaceae</taxon>
        <taxon>Eggerthella</taxon>
    </lineage>
</organism>
<name>A0A369MHF6_EGGLN</name>
<sequence>MKAMIMSDLLIAKKYLLQQLGVSIAVGIFITVVIGNLYVAAPMVGVMIPFSLTITILALDERANWQQFRLALPMSRSNVIAGRYVSFALLALLGIATGLLVTLVMVAVAQIAPGVPQLADLMMNFSWQAMLFASVAGLAIILVMLSVTMPLFSRFGMTKGVRYLPLLIIIGVFFAFQLDGNGPPPEFVANVLNLLESPAGTIAVAVGALATMAAVYAISAAISTKLYQKREL</sequence>